<evidence type="ECO:0008006" key="6">
    <source>
        <dbReference type="Google" id="ProtNLM"/>
    </source>
</evidence>
<dbReference type="EMBL" id="CAJPIZ010000077">
    <property type="protein sequence ID" value="CAG2100335.1"/>
    <property type="molecule type" value="Genomic_DNA"/>
</dbReference>
<comment type="similarity">
    <text evidence="1">Belongs to the UDP-glycosyltransferase family.</text>
</comment>
<keyword evidence="3" id="KW-0808">Transferase</keyword>
<dbReference type="CDD" id="cd03784">
    <property type="entry name" value="GT1_Gtf-like"/>
    <property type="match status" value="1"/>
</dbReference>
<evidence type="ECO:0000313" key="4">
    <source>
        <dbReference type="EMBL" id="CAD7619905.1"/>
    </source>
</evidence>
<dbReference type="AlphaFoldDB" id="A0A7R9KDM9"/>
<protein>
    <recommendedName>
        <fullName evidence="6">UDP-glycosyltransferase</fullName>
    </recommendedName>
</protein>
<name>A0A7R9KDM9_9ACAR</name>
<gene>
    <name evidence="4" type="ORF">OSB1V03_LOCUS402</name>
</gene>
<dbReference type="GO" id="GO:0008194">
    <property type="term" value="F:UDP-glycosyltransferase activity"/>
    <property type="evidence" value="ECO:0007669"/>
    <property type="project" value="InterPro"/>
</dbReference>
<dbReference type="Gene3D" id="3.40.50.2000">
    <property type="entry name" value="Glycogen Phosphorylase B"/>
    <property type="match status" value="4"/>
</dbReference>
<dbReference type="Proteomes" id="UP000759131">
    <property type="component" value="Unassembled WGS sequence"/>
</dbReference>
<dbReference type="PANTHER" id="PTHR48043:SF145">
    <property type="entry name" value="FI06409P-RELATED"/>
    <property type="match status" value="1"/>
</dbReference>
<keyword evidence="2" id="KW-0328">Glycosyltransferase</keyword>
<sequence>HLNACIGLAEVLAESGHLVTFAVSNFWGQRLSTYVGIEDILAINEPKVLTPDPNLNAKPDADFTAKRLKELLFMADRTPLDKVACLVSNADNNRFIASIKYLDDNLSNVIEQFKPDVLFVDISDPVTTVIKSGIPWVLVCSANPLRYFNDDCFPPAMSGLPSMGDRKEWKSFRDSVKELQKQRITVFNEYLNGKGVEMLKETGFMLMRESCYLNIYGYPLELDYQDIRPLPPNWFRFDNLKRNKSHLTFDMPMKLQERPGKLVYFSLGSMGAVDVDNMKRLVNILSKSKHRFIVSKGPLHNKYSLADNMWGEGSVPQIQVLPLVDLVITHGGNNTVTETFYFGKPMIVLPLWTDQYDNAQRVHEKGFGIRLDAYKCSEEELLNAIERIGESLVRAGHRVMFLINEQWRGRLTKYGIEEVLYESWTENKESDKNMALKAAMSAKRIGLMTDRSPLDKMVAYWGQLFPDMTQKWPKTDEMIERYIDKLCPDLIIIDHVVYHTSVVKSGIPWVWVCSCNPLLLIDDNRTPPHGSGFPIDSDENEWKIFRQTVKDVTIESSKRFNEYIIARGLKALNDCQYFTPSPYLNVYPFPAELDYNDVRPLPPNHYRFDNFMRTHNDVKFEIPLPLRDKPGKLIYFSLGSMGAADVDNMKRLVNILSKSKHRFIVSKGPLHDEYSLADNMWGEGSVPQIQVLPLVDLVITHGGNNTVTDTSTH</sequence>
<reference evidence="4" key="1">
    <citation type="submission" date="2020-11" db="EMBL/GenBank/DDBJ databases">
        <authorList>
            <person name="Tran Van P."/>
        </authorList>
    </citation>
    <scope>NUCLEOTIDE SEQUENCE</scope>
</reference>
<dbReference type="SUPFAM" id="SSF53756">
    <property type="entry name" value="UDP-Glycosyltransferase/glycogen phosphorylase"/>
    <property type="match status" value="2"/>
</dbReference>
<dbReference type="InterPro" id="IPR002213">
    <property type="entry name" value="UDP_glucos_trans"/>
</dbReference>
<dbReference type="OrthoDB" id="6504522at2759"/>
<feature type="non-terminal residue" evidence="4">
    <location>
        <position position="713"/>
    </location>
</feature>
<evidence type="ECO:0000256" key="3">
    <source>
        <dbReference type="ARBA" id="ARBA00022679"/>
    </source>
</evidence>
<evidence type="ECO:0000256" key="1">
    <source>
        <dbReference type="ARBA" id="ARBA00009995"/>
    </source>
</evidence>
<organism evidence="4">
    <name type="scientific">Medioppia subpectinata</name>
    <dbReference type="NCBI Taxonomy" id="1979941"/>
    <lineage>
        <taxon>Eukaryota</taxon>
        <taxon>Metazoa</taxon>
        <taxon>Ecdysozoa</taxon>
        <taxon>Arthropoda</taxon>
        <taxon>Chelicerata</taxon>
        <taxon>Arachnida</taxon>
        <taxon>Acari</taxon>
        <taxon>Acariformes</taxon>
        <taxon>Sarcoptiformes</taxon>
        <taxon>Oribatida</taxon>
        <taxon>Brachypylina</taxon>
        <taxon>Oppioidea</taxon>
        <taxon>Oppiidae</taxon>
        <taxon>Medioppia</taxon>
    </lineage>
</organism>
<accession>A0A7R9KDM9</accession>
<dbReference type="PANTHER" id="PTHR48043">
    <property type="entry name" value="EG:EG0003.4 PROTEIN-RELATED"/>
    <property type="match status" value="1"/>
</dbReference>
<dbReference type="EMBL" id="OC854652">
    <property type="protein sequence ID" value="CAD7619905.1"/>
    <property type="molecule type" value="Genomic_DNA"/>
</dbReference>
<proteinExistence type="inferred from homology"/>
<keyword evidence="5" id="KW-1185">Reference proteome</keyword>
<dbReference type="InterPro" id="IPR050271">
    <property type="entry name" value="UDP-glycosyltransferase"/>
</dbReference>
<dbReference type="Pfam" id="PF00201">
    <property type="entry name" value="UDPGT"/>
    <property type="match status" value="1"/>
</dbReference>
<evidence type="ECO:0000313" key="5">
    <source>
        <dbReference type="Proteomes" id="UP000759131"/>
    </source>
</evidence>
<evidence type="ECO:0000256" key="2">
    <source>
        <dbReference type="ARBA" id="ARBA00022676"/>
    </source>
</evidence>